<evidence type="ECO:0000313" key="3">
    <source>
        <dbReference type="Proteomes" id="UP000236621"/>
    </source>
</evidence>
<reference evidence="2 3" key="1">
    <citation type="submission" date="2017-08" db="EMBL/GenBank/DDBJ databases">
        <title>Harnessing the power of phylogenomics to disentangle the directionality and signatures of interkingdom host jumping in the parasitic fungal genus Tolypocladium.</title>
        <authorList>
            <person name="Quandt C.A."/>
            <person name="Patterson W."/>
            <person name="Spatafora J.W."/>
        </authorList>
    </citation>
    <scope>NUCLEOTIDE SEQUENCE [LARGE SCALE GENOMIC DNA]</scope>
    <source>
        <strain evidence="2 3">CBS 113982</strain>
    </source>
</reference>
<evidence type="ECO:0000256" key="1">
    <source>
        <dbReference type="SAM" id="MobiDB-lite"/>
    </source>
</evidence>
<dbReference type="STRING" id="45235.A0A2K3QC00"/>
<dbReference type="AlphaFoldDB" id="A0A2K3QC00"/>
<dbReference type="EMBL" id="NRSZ01000811">
    <property type="protein sequence ID" value="PNY25072.1"/>
    <property type="molecule type" value="Genomic_DNA"/>
</dbReference>
<feature type="region of interest" description="Disordered" evidence="1">
    <location>
        <begin position="1"/>
        <end position="35"/>
    </location>
</feature>
<organism evidence="2 3">
    <name type="scientific">Tolypocladium capitatum</name>
    <dbReference type="NCBI Taxonomy" id="45235"/>
    <lineage>
        <taxon>Eukaryota</taxon>
        <taxon>Fungi</taxon>
        <taxon>Dikarya</taxon>
        <taxon>Ascomycota</taxon>
        <taxon>Pezizomycotina</taxon>
        <taxon>Sordariomycetes</taxon>
        <taxon>Hypocreomycetidae</taxon>
        <taxon>Hypocreales</taxon>
        <taxon>Ophiocordycipitaceae</taxon>
        <taxon>Tolypocladium</taxon>
    </lineage>
</organism>
<gene>
    <name evidence="2" type="ORF">TCAP_04993</name>
</gene>
<proteinExistence type="predicted"/>
<accession>A0A2K3QC00</accession>
<dbReference type="OrthoDB" id="5135310at2759"/>
<evidence type="ECO:0000313" key="2">
    <source>
        <dbReference type="EMBL" id="PNY25072.1"/>
    </source>
</evidence>
<sequence>PPQKHSRPVSRPCIPDTGFRTKSQHASEPLHGGGCPFKAGPSPSLICRRCAIPLSSSTPSASPALRHVLSRKTCRPSIYAGRAKSNGWVSGQHMERDKEGGLNNYEPKVLAKQDALPEKFAIWSWDKTYRSRPFDCKAWSLRKDAPVPELHD</sequence>
<comment type="caution">
    <text evidence="2">The sequence shown here is derived from an EMBL/GenBank/DDBJ whole genome shotgun (WGS) entry which is preliminary data.</text>
</comment>
<name>A0A2K3QC00_9HYPO</name>
<protein>
    <submittedName>
        <fullName evidence="2">Uncharacterized protein</fullName>
    </submittedName>
</protein>
<feature type="non-terminal residue" evidence="2">
    <location>
        <position position="1"/>
    </location>
</feature>
<keyword evidence="3" id="KW-1185">Reference proteome</keyword>
<dbReference type="Proteomes" id="UP000236621">
    <property type="component" value="Unassembled WGS sequence"/>
</dbReference>